<proteinExistence type="inferred from homology"/>
<dbReference type="GO" id="GO:0030497">
    <property type="term" value="P:fatty acid elongation"/>
    <property type="evidence" value="ECO:0007669"/>
    <property type="project" value="TreeGrafter"/>
</dbReference>
<gene>
    <name evidence="2" type="ORF">HZF05_11940</name>
</gene>
<sequence length="249" mass="25457">MGRFAGKIGIVTGGGKGMGRAIALRMAREGADVAILDSDGVAAADTAARIEQAGGRALPLRVDISRFGDVDAAVDRVAAHWGGIDVLVSNAGIMHPDDDMAAQAGDAVWRTTFAVNLHGAYACIRAALPHLRARRGAIVVSASNAGTVGTGRPVYGASKAALIAMTLAVAREVAANGVRANVVLPGAFATPMLDVVRHYPLTARYPRHRPIDRIADPDEIAGAVAFLASSDARHISGTVVPVDGGSTAA</sequence>
<dbReference type="PROSITE" id="PS00061">
    <property type="entry name" value="ADH_SHORT"/>
    <property type="match status" value="1"/>
</dbReference>
<dbReference type="Proteomes" id="UP000570166">
    <property type="component" value="Unassembled WGS sequence"/>
</dbReference>
<dbReference type="PANTHER" id="PTHR42760">
    <property type="entry name" value="SHORT-CHAIN DEHYDROGENASES/REDUCTASES FAMILY MEMBER"/>
    <property type="match status" value="1"/>
</dbReference>
<evidence type="ECO:0000313" key="3">
    <source>
        <dbReference type="Proteomes" id="UP000570166"/>
    </source>
</evidence>
<dbReference type="Gene3D" id="3.40.50.720">
    <property type="entry name" value="NAD(P)-binding Rossmann-like Domain"/>
    <property type="match status" value="1"/>
</dbReference>
<comment type="caution">
    <text evidence="2">The sequence shown here is derived from an EMBL/GenBank/DDBJ whole genome shotgun (WGS) entry which is preliminary data.</text>
</comment>
<dbReference type="InterPro" id="IPR036291">
    <property type="entry name" value="NAD(P)-bd_dom_sf"/>
</dbReference>
<comment type="similarity">
    <text evidence="1">Belongs to the short-chain dehydrogenases/reductases (SDR) family.</text>
</comment>
<reference evidence="2 3" key="1">
    <citation type="submission" date="2020-07" db="EMBL/GenBank/DDBJ databases">
        <authorList>
            <person name="Sun Q."/>
        </authorList>
    </citation>
    <scope>NUCLEOTIDE SEQUENCE [LARGE SCALE GENOMIC DNA]</scope>
    <source>
        <strain evidence="2 3">CGMCC 1.13654</strain>
    </source>
</reference>
<dbReference type="Pfam" id="PF13561">
    <property type="entry name" value="adh_short_C2"/>
    <property type="match status" value="1"/>
</dbReference>
<keyword evidence="3" id="KW-1185">Reference proteome</keyword>
<dbReference type="EMBL" id="JACEIB010000007">
    <property type="protein sequence ID" value="MBA2934808.1"/>
    <property type="molecule type" value="Genomic_DNA"/>
</dbReference>
<dbReference type="RefSeq" id="WP_160366585.1">
    <property type="nucleotide sequence ID" value="NZ_JACEIB010000007.1"/>
</dbReference>
<dbReference type="SUPFAM" id="SSF51735">
    <property type="entry name" value="NAD(P)-binding Rossmann-fold domains"/>
    <property type="match status" value="1"/>
</dbReference>
<dbReference type="FunFam" id="3.40.50.720:FF:000084">
    <property type="entry name" value="Short-chain dehydrogenase reductase"/>
    <property type="match status" value="1"/>
</dbReference>
<dbReference type="InterPro" id="IPR002347">
    <property type="entry name" value="SDR_fam"/>
</dbReference>
<dbReference type="CDD" id="cd05233">
    <property type="entry name" value="SDR_c"/>
    <property type="match status" value="1"/>
</dbReference>
<dbReference type="PRINTS" id="PR00081">
    <property type="entry name" value="GDHRDH"/>
</dbReference>
<evidence type="ECO:0000313" key="2">
    <source>
        <dbReference type="EMBL" id="MBA2934808.1"/>
    </source>
</evidence>
<name>A0A838LBE1_9SPHN</name>
<dbReference type="InterPro" id="IPR020904">
    <property type="entry name" value="Sc_DH/Rdtase_CS"/>
</dbReference>
<accession>A0A838LBE1</accession>
<dbReference type="AlphaFoldDB" id="A0A838LBE1"/>
<dbReference type="PANTHER" id="PTHR42760:SF135">
    <property type="entry name" value="BLL7886 PROTEIN"/>
    <property type="match status" value="1"/>
</dbReference>
<dbReference type="PRINTS" id="PR00080">
    <property type="entry name" value="SDRFAMILY"/>
</dbReference>
<organism evidence="2 3">
    <name type="scientific">Sphingomonas chungangi</name>
    <dbReference type="NCBI Taxonomy" id="2683589"/>
    <lineage>
        <taxon>Bacteria</taxon>
        <taxon>Pseudomonadati</taxon>
        <taxon>Pseudomonadota</taxon>
        <taxon>Alphaproteobacteria</taxon>
        <taxon>Sphingomonadales</taxon>
        <taxon>Sphingomonadaceae</taxon>
        <taxon>Sphingomonas</taxon>
    </lineage>
</organism>
<dbReference type="GO" id="GO:0016616">
    <property type="term" value="F:oxidoreductase activity, acting on the CH-OH group of donors, NAD or NADP as acceptor"/>
    <property type="evidence" value="ECO:0007669"/>
    <property type="project" value="TreeGrafter"/>
</dbReference>
<protein>
    <submittedName>
        <fullName evidence="2">SDR family oxidoreductase</fullName>
    </submittedName>
</protein>
<evidence type="ECO:0000256" key="1">
    <source>
        <dbReference type="ARBA" id="ARBA00006484"/>
    </source>
</evidence>